<sequence>MAVRKQPTAEIAKPRLSDVAYERILEALFDRKVPAGGFVSQGELCELLDIPVAPLRDALRILETEGILRIHPRSGIEFVRPGIELTRATYQFRLIIERSAVRLFADEGDEALMTDLLARHLDLQARVPEQSLEDKTMKTLDELEHALHNAVVAILGNTLVENTYRRMHNYLRLLRLERRMTIPIVNRTLREHIEILEACRARDPDAAEDALERHFGAALQRYMRIS</sequence>
<dbReference type="PANTHER" id="PTHR43537">
    <property type="entry name" value="TRANSCRIPTIONAL REGULATOR, GNTR FAMILY"/>
    <property type="match status" value="1"/>
</dbReference>
<gene>
    <name evidence="5" type="ORF">D3218_18750</name>
</gene>
<dbReference type="RefSeq" id="WP_119541609.1">
    <property type="nucleotide sequence ID" value="NZ_QYRN01000015.1"/>
</dbReference>
<dbReference type="InterPro" id="IPR036390">
    <property type="entry name" value="WH_DNA-bd_sf"/>
</dbReference>
<dbReference type="InterPro" id="IPR008920">
    <property type="entry name" value="TF_FadR/GntR_C"/>
</dbReference>
<dbReference type="GO" id="GO:0003700">
    <property type="term" value="F:DNA-binding transcription factor activity"/>
    <property type="evidence" value="ECO:0007669"/>
    <property type="project" value="InterPro"/>
</dbReference>
<dbReference type="Pfam" id="PF00392">
    <property type="entry name" value="GntR"/>
    <property type="match status" value="1"/>
</dbReference>
<evidence type="ECO:0000259" key="4">
    <source>
        <dbReference type="SMART" id="SM00895"/>
    </source>
</evidence>
<protein>
    <submittedName>
        <fullName evidence="5">GntR family transcriptional regulator</fullName>
    </submittedName>
</protein>
<comment type="caution">
    <text evidence="5">The sequence shown here is derived from an EMBL/GenBank/DDBJ whole genome shotgun (WGS) entry which is preliminary data.</text>
</comment>
<evidence type="ECO:0000256" key="3">
    <source>
        <dbReference type="ARBA" id="ARBA00023163"/>
    </source>
</evidence>
<evidence type="ECO:0000256" key="1">
    <source>
        <dbReference type="ARBA" id="ARBA00023015"/>
    </source>
</evidence>
<dbReference type="SUPFAM" id="SSF46785">
    <property type="entry name" value="Winged helix' DNA-binding domain"/>
    <property type="match status" value="1"/>
</dbReference>
<dbReference type="InterPro" id="IPR011711">
    <property type="entry name" value="GntR_C"/>
</dbReference>
<accession>A0A3A1WHH0</accession>
<dbReference type="Proteomes" id="UP000265750">
    <property type="component" value="Unassembled WGS sequence"/>
</dbReference>
<dbReference type="Gene3D" id="1.20.120.530">
    <property type="entry name" value="GntR ligand-binding domain-like"/>
    <property type="match status" value="1"/>
</dbReference>
<name>A0A3A1WHH0_9HYPH</name>
<dbReference type="InterPro" id="IPR000524">
    <property type="entry name" value="Tscrpt_reg_HTH_GntR"/>
</dbReference>
<reference evidence="6" key="1">
    <citation type="submission" date="2018-09" db="EMBL/GenBank/DDBJ databases">
        <authorList>
            <person name="Tuo L."/>
        </authorList>
    </citation>
    <scope>NUCLEOTIDE SEQUENCE [LARGE SCALE GENOMIC DNA]</scope>
    <source>
        <strain evidence="6">M2BS4Y-1</strain>
    </source>
</reference>
<keyword evidence="2" id="KW-0238">DNA-binding</keyword>
<dbReference type="AlphaFoldDB" id="A0A3A1WHH0"/>
<dbReference type="Gene3D" id="1.10.10.10">
    <property type="entry name" value="Winged helix-like DNA-binding domain superfamily/Winged helix DNA-binding domain"/>
    <property type="match status" value="1"/>
</dbReference>
<organism evidence="5 6">
    <name type="scientific">Aureimonas flava</name>
    <dbReference type="NCBI Taxonomy" id="2320271"/>
    <lineage>
        <taxon>Bacteria</taxon>
        <taxon>Pseudomonadati</taxon>
        <taxon>Pseudomonadota</taxon>
        <taxon>Alphaproteobacteria</taxon>
        <taxon>Hyphomicrobiales</taxon>
        <taxon>Aurantimonadaceae</taxon>
        <taxon>Aureimonas</taxon>
    </lineage>
</organism>
<proteinExistence type="predicted"/>
<dbReference type="SMART" id="SM00895">
    <property type="entry name" value="FCD"/>
    <property type="match status" value="1"/>
</dbReference>
<feature type="domain" description="GntR C-terminal" evidence="4">
    <location>
        <begin position="88"/>
        <end position="217"/>
    </location>
</feature>
<keyword evidence="6" id="KW-1185">Reference proteome</keyword>
<dbReference type="EMBL" id="QYRN01000015">
    <property type="protein sequence ID" value="RIX97418.1"/>
    <property type="molecule type" value="Genomic_DNA"/>
</dbReference>
<evidence type="ECO:0000313" key="5">
    <source>
        <dbReference type="EMBL" id="RIX97418.1"/>
    </source>
</evidence>
<dbReference type="PANTHER" id="PTHR43537:SF45">
    <property type="entry name" value="GNTR FAMILY REGULATORY PROTEIN"/>
    <property type="match status" value="1"/>
</dbReference>
<dbReference type="SUPFAM" id="SSF48008">
    <property type="entry name" value="GntR ligand-binding domain-like"/>
    <property type="match status" value="1"/>
</dbReference>
<evidence type="ECO:0000256" key="2">
    <source>
        <dbReference type="ARBA" id="ARBA00023125"/>
    </source>
</evidence>
<keyword evidence="1" id="KW-0805">Transcription regulation</keyword>
<dbReference type="Pfam" id="PF07729">
    <property type="entry name" value="FCD"/>
    <property type="match status" value="1"/>
</dbReference>
<dbReference type="GO" id="GO:0003677">
    <property type="term" value="F:DNA binding"/>
    <property type="evidence" value="ECO:0007669"/>
    <property type="project" value="UniProtKB-KW"/>
</dbReference>
<keyword evidence="3" id="KW-0804">Transcription</keyword>
<dbReference type="OrthoDB" id="9810548at2"/>
<dbReference type="InterPro" id="IPR036388">
    <property type="entry name" value="WH-like_DNA-bd_sf"/>
</dbReference>
<evidence type="ECO:0000313" key="6">
    <source>
        <dbReference type="Proteomes" id="UP000265750"/>
    </source>
</evidence>